<dbReference type="GO" id="GO:0006355">
    <property type="term" value="P:regulation of DNA-templated transcription"/>
    <property type="evidence" value="ECO:0007669"/>
    <property type="project" value="InterPro"/>
</dbReference>
<dbReference type="SUPFAM" id="SSF47598">
    <property type="entry name" value="Ribbon-helix-helix"/>
    <property type="match status" value="1"/>
</dbReference>
<sequence>MSTTSTLVVRFEPDEKRAIEAAAEREGRSQNDIVREAVRAYAQRRTELRDRLIADAIREYKPVLDRLA</sequence>
<dbReference type="EMBL" id="CP045529">
    <property type="protein sequence ID" value="QFU98440.1"/>
    <property type="molecule type" value="Genomic_DNA"/>
</dbReference>
<gene>
    <name evidence="2" type="ORF">KDY119_01956</name>
</gene>
<organism evidence="2 3">
    <name type="scientific">Luteimicrobium xylanilyticum</name>
    <dbReference type="NCBI Taxonomy" id="1133546"/>
    <lineage>
        <taxon>Bacteria</taxon>
        <taxon>Bacillati</taxon>
        <taxon>Actinomycetota</taxon>
        <taxon>Actinomycetes</taxon>
        <taxon>Micrococcales</taxon>
        <taxon>Luteimicrobium</taxon>
    </lineage>
</organism>
<feature type="domain" description="Ribbon-helix-helix protein CopG" evidence="1">
    <location>
        <begin position="12"/>
        <end position="44"/>
    </location>
</feature>
<dbReference type="InterPro" id="IPR010985">
    <property type="entry name" value="Ribbon_hlx_hlx"/>
</dbReference>
<keyword evidence="3" id="KW-1185">Reference proteome</keyword>
<evidence type="ECO:0000259" key="1">
    <source>
        <dbReference type="Pfam" id="PF01402"/>
    </source>
</evidence>
<dbReference type="InterPro" id="IPR002145">
    <property type="entry name" value="CopG"/>
</dbReference>
<accession>A0A5P9QBE2</accession>
<dbReference type="KEGG" id="lxl:KDY119_01956"/>
<dbReference type="OrthoDB" id="4426404at2"/>
<evidence type="ECO:0000313" key="3">
    <source>
        <dbReference type="Proteomes" id="UP000326702"/>
    </source>
</evidence>
<reference evidence="2 3" key="1">
    <citation type="submission" date="2019-10" db="EMBL/GenBank/DDBJ databases">
        <title>Genome sequence of Luteimicrobium xylanilyticum HY-24.</title>
        <authorList>
            <person name="Kim D.Y."/>
            <person name="Park H.-Y."/>
        </authorList>
    </citation>
    <scope>NUCLEOTIDE SEQUENCE [LARGE SCALE GENOMIC DNA]</scope>
    <source>
        <strain evidence="2 3">HY-24</strain>
    </source>
</reference>
<protein>
    <recommendedName>
        <fullName evidence="1">Ribbon-helix-helix protein CopG domain-containing protein</fullName>
    </recommendedName>
</protein>
<dbReference type="Pfam" id="PF01402">
    <property type="entry name" value="RHH_1"/>
    <property type="match status" value="1"/>
</dbReference>
<name>A0A5P9QBE2_9MICO</name>
<dbReference type="RefSeq" id="WP_036950013.1">
    <property type="nucleotide sequence ID" value="NZ_BAABIH010000002.1"/>
</dbReference>
<evidence type="ECO:0000313" key="2">
    <source>
        <dbReference type="EMBL" id="QFU98440.1"/>
    </source>
</evidence>
<dbReference type="Proteomes" id="UP000326702">
    <property type="component" value="Chromosome"/>
</dbReference>
<proteinExistence type="predicted"/>
<dbReference type="AlphaFoldDB" id="A0A5P9QBE2"/>